<reference evidence="1 2" key="1">
    <citation type="journal article" date="2018" name="J. Microbiol.">
        <title>Salicibibacter kimchii gen. nov., sp. nov., a moderately halophilic and alkalitolerant bacterium in the family Bacillaceae, isolated from kimchi.</title>
        <authorList>
            <person name="Jang J.Y."/>
            <person name="Oh Y.J."/>
            <person name="Lim S.K."/>
            <person name="Park H.K."/>
            <person name="Lee C."/>
            <person name="Kim J.Y."/>
            <person name="Lee M.A."/>
            <person name="Choi H.J."/>
        </authorList>
    </citation>
    <scope>NUCLEOTIDE SEQUENCE [LARGE SCALE GENOMIC DNA]</scope>
    <source>
        <strain evidence="1 2">NKC1-1</strain>
    </source>
</reference>
<keyword evidence="2" id="KW-1185">Reference proteome</keyword>
<dbReference type="Proteomes" id="UP000252100">
    <property type="component" value="Chromosome"/>
</dbReference>
<proteinExistence type="predicted"/>
<organism evidence="1 2">
    <name type="scientific">Salicibibacter kimchii</name>
    <dbReference type="NCBI Taxonomy" id="2099786"/>
    <lineage>
        <taxon>Bacteria</taxon>
        <taxon>Bacillati</taxon>
        <taxon>Bacillota</taxon>
        <taxon>Bacilli</taxon>
        <taxon>Bacillales</taxon>
        <taxon>Bacillaceae</taxon>
        <taxon>Salicibibacter</taxon>
    </lineage>
</organism>
<protein>
    <submittedName>
        <fullName evidence="1">Uncharacterized protein</fullName>
    </submittedName>
</protein>
<dbReference type="AlphaFoldDB" id="A0A345C075"/>
<accession>A0A345C075</accession>
<sequence length="59" mass="6762">MEGYVSEILFRLGGLEKDVSDRMEATLGTRYFMVHMYGIGMGEERRGRGCRRKEGIGMK</sequence>
<name>A0A345C075_9BACI</name>
<evidence type="ECO:0000313" key="2">
    <source>
        <dbReference type="Proteomes" id="UP000252100"/>
    </source>
</evidence>
<evidence type="ECO:0000313" key="1">
    <source>
        <dbReference type="EMBL" id="AXF56606.1"/>
    </source>
</evidence>
<gene>
    <name evidence="1" type="ORF">DT065_11615</name>
</gene>
<dbReference type="EMBL" id="CP031092">
    <property type="protein sequence ID" value="AXF56606.1"/>
    <property type="molecule type" value="Genomic_DNA"/>
</dbReference>
<dbReference type="KEGG" id="rue:DT065_11615"/>
<dbReference type="RefSeq" id="WP_114373539.1">
    <property type="nucleotide sequence ID" value="NZ_CP031092.1"/>
</dbReference>